<sequence>YHCDICGKTFDRSDNLNTQSSIHTGEKPFECTRCYKTCSDKSALNHNLNTHSSIHTGEKPFECTRCYKTCSDKSALNHNLNTHSSIHTGEKPFECTRCYKTCSDKSALNPGTEYHCDICGKTFDRSDNLNTHSSIHTGEKPFECTRCYKACSDKSALNHNLNTHSSIHTGEKPFECTRCYKTSTCSQQVQCSKSGIKREKAGTEYHCDICGKTFDRSDNLNTQSSIHTGEKPFECTRCYKTCSDKSALNQKAGTEYHCDICGKTFDRSDNLNTQSSIHTGEKPFECTRCYKTCSDKSALNRHLKAHNKRAAE</sequence>
<comment type="caution">
    <text evidence="11">The sequence shown here is derived from an EMBL/GenBank/DDBJ whole genome shotgun (WGS) entry which is preliminary data.</text>
</comment>
<keyword evidence="2" id="KW-0479">Metal-binding</keyword>
<dbReference type="Gene3D" id="3.30.160.60">
    <property type="entry name" value="Classic Zinc Finger"/>
    <property type="match status" value="11"/>
</dbReference>
<feature type="domain" description="C2H2-type" evidence="10">
    <location>
        <begin position="284"/>
        <end position="311"/>
    </location>
</feature>
<evidence type="ECO:0000256" key="8">
    <source>
        <dbReference type="ARBA" id="ARBA00023242"/>
    </source>
</evidence>
<feature type="domain" description="C2H2-type" evidence="10">
    <location>
        <begin position="256"/>
        <end position="283"/>
    </location>
</feature>
<keyword evidence="8" id="KW-0539">Nucleus</keyword>
<evidence type="ECO:0000256" key="7">
    <source>
        <dbReference type="ARBA" id="ARBA00023163"/>
    </source>
</evidence>
<dbReference type="Proteomes" id="UP001159405">
    <property type="component" value="Unassembled WGS sequence"/>
</dbReference>
<name>A0ABN8NNH5_9CNID</name>
<evidence type="ECO:0000256" key="1">
    <source>
        <dbReference type="ARBA" id="ARBA00004123"/>
    </source>
</evidence>
<evidence type="ECO:0000256" key="3">
    <source>
        <dbReference type="ARBA" id="ARBA00022737"/>
    </source>
</evidence>
<keyword evidence="3" id="KW-0677">Repeat</keyword>
<organism evidence="11 12">
    <name type="scientific">Porites lobata</name>
    <dbReference type="NCBI Taxonomy" id="104759"/>
    <lineage>
        <taxon>Eukaryota</taxon>
        <taxon>Metazoa</taxon>
        <taxon>Cnidaria</taxon>
        <taxon>Anthozoa</taxon>
        <taxon>Hexacorallia</taxon>
        <taxon>Scleractinia</taxon>
        <taxon>Fungiina</taxon>
        <taxon>Poritidae</taxon>
        <taxon>Porites</taxon>
    </lineage>
</organism>
<feature type="non-terminal residue" evidence="11">
    <location>
        <position position="1"/>
    </location>
</feature>
<evidence type="ECO:0000256" key="6">
    <source>
        <dbReference type="ARBA" id="ARBA00023015"/>
    </source>
</evidence>
<keyword evidence="7" id="KW-0804">Transcription</keyword>
<dbReference type="PROSITE" id="PS50157">
    <property type="entry name" value="ZINC_FINGER_C2H2_2"/>
    <property type="match status" value="8"/>
</dbReference>
<dbReference type="EMBL" id="CALNXK010000029">
    <property type="protein sequence ID" value="CAH3116269.1"/>
    <property type="molecule type" value="Genomic_DNA"/>
</dbReference>
<keyword evidence="4 9" id="KW-0863">Zinc-finger</keyword>
<feature type="domain" description="C2H2-type" evidence="10">
    <location>
        <begin position="142"/>
        <end position="173"/>
    </location>
</feature>
<dbReference type="SUPFAM" id="SSF57667">
    <property type="entry name" value="beta-beta-alpha zinc fingers"/>
    <property type="match status" value="6"/>
</dbReference>
<dbReference type="Pfam" id="PF00096">
    <property type="entry name" value="zf-C2H2"/>
    <property type="match status" value="5"/>
</dbReference>
<feature type="domain" description="C2H2-type" evidence="10">
    <location>
        <begin position="114"/>
        <end position="141"/>
    </location>
</feature>
<dbReference type="SMART" id="SM00355">
    <property type="entry name" value="ZnF_C2H2"/>
    <property type="match status" value="8"/>
</dbReference>
<evidence type="ECO:0000256" key="4">
    <source>
        <dbReference type="ARBA" id="ARBA00022771"/>
    </source>
</evidence>
<evidence type="ECO:0000313" key="12">
    <source>
        <dbReference type="Proteomes" id="UP001159405"/>
    </source>
</evidence>
<proteinExistence type="predicted"/>
<feature type="domain" description="C2H2-type" evidence="10">
    <location>
        <begin position="61"/>
        <end position="92"/>
    </location>
</feature>
<protein>
    <recommendedName>
        <fullName evidence="10">C2H2-type domain-containing protein</fullName>
    </recommendedName>
</protein>
<feature type="domain" description="C2H2-type" evidence="10">
    <location>
        <begin position="29"/>
        <end position="60"/>
    </location>
</feature>
<evidence type="ECO:0000259" key="10">
    <source>
        <dbReference type="PROSITE" id="PS50157"/>
    </source>
</evidence>
<keyword evidence="6" id="KW-0805">Transcription regulation</keyword>
<feature type="domain" description="C2H2-type" evidence="10">
    <location>
        <begin position="205"/>
        <end position="232"/>
    </location>
</feature>
<gene>
    <name evidence="11" type="ORF">PLOB_00024308</name>
</gene>
<feature type="domain" description="C2H2-type" evidence="10">
    <location>
        <begin position="1"/>
        <end position="28"/>
    </location>
</feature>
<dbReference type="InterPro" id="IPR013087">
    <property type="entry name" value="Znf_C2H2_type"/>
</dbReference>
<dbReference type="PANTHER" id="PTHR47772:SF13">
    <property type="entry name" value="GASTRULA ZINC FINGER PROTEIN XLCGF49.1-LIKE-RELATED"/>
    <property type="match status" value="1"/>
</dbReference>
<evidence type="ECO:0000313" key="11">
    <source>
        <dbReference type="EMBL" id="CAH3116269.1"/>
    </source>
</evidence>
<dbReference type="InterPro" id="IPR050636">
    <property type="entry name" value="C2H2-ZF_domain-containing"/>
</dbReference>
<dbReference type="InterPro" id="IPR036236">
    <property type="entry name" value="Znf_C2H2_sf"/>
</dbReference>
<keyword evidence="5" id="KW-0862">Zinc</keyword>
<accession>A0ABN8NNH5</accession>
<evidence type="ECO:0000256" key="9">
    <source>
        <dbReference type="PROSITE-ProRule" id="PRU00042"/>
    </source>
</evidence>
<evidence type="ECO:0000256" key="2">
    <source>
        <dbReference type="ARBA" id="ARBA00022723"/>
    </source>
</evidence>
<dbReference type="PROSITE" id="PS00028">
    <property type="entry name" value="ZINC_FINGER_C2H2_1"/>
    <property type="match status" value="2"/>
</dbReference>
<evidence type="ECO:0000256" key="5">
    <source>
        <dbReference type="ARBA" id="ARBA00022833"/>
    </source>
</evidence>
<reference evidence="11 12" key="1">
    <citation type="submission" date="2022-05" db="EMBL/GenBank/DDBJ databases">
        <authorList>
            <consortium name="Genoscope - CEA"/>
            <person name="William W."/>
        </authorList>
    </citation>
    <scope>NUCLEOTIDE SEQUENCE [LARGE SCALE GENOMIC DNA]</scope>
</reference>
<dbReference type="PANTHER" id="PTHR47772">
    <property type="entry name" value="ZINC FINGER PROTEIN 200"/>
    <property type="match status" value="1"/>
</dbReference>
<keyword evidence="12" id="KW-1185">Reference proteome</keyword>
<comment type="subcellular location">
    <subcellularLocation>
        <location evidence="1">Nucleus</location>
    </subcellularLocation>
</comment>